<dbReference type="VEuPathDB" id="FungiDB:C8Q69DRAFT_440963"/>
<evidence type="ECO:0000256" key="1">
    <source>
        <dbReference type="SAM" id="Phobius"/>
    </source>
</evidence>
<dbReference type="EMBL" id="RCNU01000001">
    <property type="protein sequence ID" value="RWQ99903.1"/>
    <property type="molecule type" value="Genomic_DNA"/>
</dbReference>
<comment type="caution">
    <text evidence="2">The sequence shown here is derived from an EMBL/GenBank/DDBJ whole genome shotgun (WGS) entry which is preliminary data.</text>
</comment>
<keyword evidence="3" id="KW-1185">Reference proteome</keyword>
<sequence>MSGDLNGVLSKTQVESSIWNSQCQCSDRTMKYRRHGNDNWEEHTSTLCNAIRVVQSYSSAVVFGSSKEIKTCKELEGSSFFCKGFWPVILDDLNGSFNCKYEVDEEGDVTKHISWSCFKIKEVQKAGTLSEVCYDWSQVAVLVQFEPATGRQTVFFLDLPADRESQLRESIDSTFEGNPYIWHALFMEQAKELYDKAIWSVRHLVRDVEKGRNRKPPIVLDFPDLHDIARHISHVNEILQVAEHTAQRIVHEQATWITWREKTDVSQRDRMRWIQNQQDLLFFTKEIHCLKTRSRSLAERMQNEINLAFNLVSRDMGKSAQGDNAIMKTIALASFIYLPGTFVSYQGLFGSNFFNLDSSNSQTIWTVSNNFWLYWAITIPLTFGTVMIWIIWHYVPGVNNSVRRIWRRTTFNSNTDTPDMS</sequence>
<keyword evidence="1" id="KW-0472">Membrane</keyword>
<dbReference type="RefSeq" id="XP_028489548.1">
    <property type="nucleotide sequence ID" value="XM_028628703.1"/>
</dbReference>
<protein>
    <submittedName>
        <fullName evidence="2">Uncharacterized protein</fullName>
    </submittedName>
</protein>
<dbReference type="GeneID" id="39597980"/>
<feature type="transmembrane region" description="Helical" evidence="1">
    <location>
        <begin position="372"/>
        <end position="395"/>
    </location>
</feature>
<name>A0A443I727_BYSSP</name>
<evidence type="ECO:0000313" key="2">
    <source>
        <dbReference type="EMBL" id="RWQ99903.1"/>
    </source>
</evidence>
<keyword evidence="1" id="KW-1133">Transmembrane helix</keyword>
<organism evidence="2 3">
    <name type="scientific">Byssochlamys spectabilis</name>
    <name type="common">Paecilomyces variotii</name>
    <dbReference type="NCBI Taxonomy" id="264951"/>
    <lineage>
        <taxon>Eukaryota</taxon>
        <taxon>Fungi</taxon>
        <taxon>Dikarya</taxon>
        <taxon>Ascomycota</taxon>
        <taxon>Pezizomycotina</taxon>
        <taxon>Eurotiomycetes</taxon>
        <taxon>Eurotiomycetidae</taxon>
        <taxon>Eurotiales</taxon>
        <taxon>Thermoascaceae</taxon>
        <taxon>Paecilomyces</taxon>
    </lineage>
</organism>
<reference evidence="2 3" key="1">
    <citation type="journal article" date="2018" name="Front. Microbiol.">
        <title>Genomic and genetic insights into a cosmopolitan fungus, Paecilomyces variotii (Eurotiales).</title>
        <authorList>
            <person name="Urquhart A.S."/>
            <person name="Mondo S.J."/>
            <person name="Makela M.R."/>
            <person name="Hane J.K."/>
            <person name="Wiebenga A."/>
            <person name="He G."/>
            <person name="Mihaltcheva S."/>
            <person name="Pangilinan J."/>
            <person name="Lipzen A."/>
            <person name="Barry K."/>
            <person name="de Vries R.P."/>
            <person name="Grigoriev I.V."/>
            <person name="Idnurm A."/>
        </authorList>
    </citation>
    <scope>NUCLEOTIDE SEQUENCE [LARGE SCALE GENOMIC DNA]</scope>
    <source>
        <strain evidence="2 3">CBS 101075</strain>
    </source>
</reference>
<keyword evidence="1" id="KW-0812">Transmembrane</keyword>
<dbReference type="Pfam" id="PF01544">
    <property type="entry name" value="CorA"/>
    <property type="match status" value="1"/>
</dbReference>
<dbReference type="InterPro" id="IPR002523">
    <property type="entry name" value="MgTranspt_CorA/ZnTranspt_ZntB"/>
</dbReference>
<gene>
    <name evidence="2" type="ORF">C8Q69DRAFT_440963</name>
</gene>
<proteinExistence type="predicted"/>
<dbReference type="Gene3D" id="1.20.58.340">
    <property type="entry name" value="Magnesium transport protein CorA, transmembrane region"/>
    <property type="match status" value="1"/>
</dbReference>
<dbReference type="STRING" id="264951.A0A443I727"/>
<dbReference type="AlphaFoldDB" id="A0A443I727"/>
<evidence type="ECO:0000313" key="3">
    <source>
        <dbReference type="Proteomes" id="UP000283841"/>
    </source>
</evidence>
<dbReference type="Proteomes" id="UP000283841">
    <property type="component" value="Unassembled WGS sequence"/>
</dbReference>
<accession>A0A443I727</accession>